<reference evidence="2" key="1">
    <citation type="journal article" date="2019" name="Int. J. Syst. Evol. Microbiol.">
        <title>The Global Catalogue of Microorganisms (GCM) 10K type strain sequencing project: providing services to taxonomists for standard genome sequencing and annotation.</title>
        <authorList>
            <consortium name="The Broad Institute Genomics Platform"/>
            <consortium name="The Broad Institute Genome Sequencing Center for Infectious Disease"/>
            <person name="Wu L."/>
            <person name="Ma J."/>
        </authorList>
    </citation>
    <scope>NUCLEOTIDE SEQUENCE [LARGE SCALE GENOMIC DNA]</scope>
    <source>
        <strain evidence="2">CGMCC 4.7106</strain>
    </source>
</reference>
<dbReference type="RefSeq" id="WP_386821015.1">
    <property type="nucleotide sequence ID" value="NZ_JBHUIT010000031.1"/>
</dbReference>
<comment type="caution">
    <text evidence="1">The sequence shown here is derived from an EMBL/GenBank/DDBJ whole genome shotgun (WGS) entry which is preliminary data.</text>
</comment>
<dbReference type="Proteomes" id="UP001597375">
    <property type="component" value="Unassembled WGS sequence"/>
</dbReference>
<sequence length="102" mass="11284">MKSCPKNRHLIHLSQNWSEALKTGLVGSSSEIAEQCGLTSGRVRQIVRLSGIDPRIAGFLTSLKGKAALKGFSETRIRFIVSLPDEKQVSRFEEEFGVRLPS</sequence>
<evidence type="ECO:0000313" key="1">
    <source>
        <dbReference type="EMBL" id="MFD2257679.1"/>
    </source>
</evidence>
<keyword evidence="2" id="KW-1185">Reference proteome</keyword>
<accession>A0ABW5DAV7</accession>
<name>A0ABW5DAV7_9BACT</name>
<evidence type="ECO:0008006" key="3">
    <source>
        <dbReference type="Google" id="ProtNLM"/>
    </source>
</evidence>
<evidence type="ECO:0000313" key="2">
    <source>
        <dbReference type="Proteomes" id="UP001597375"/>
    </source>
</evidence>
<gene>
    <name evidence="1" type="ORF">ACFSSA_13430</name>
</gene>
<proteinExistence type="predicted"/>
<dbReference type="EMBL" id="JBHUIT010000031">
    <property type="protein sequence ID" value="MFD2257679.1"/>
    <property type="molecule type" value="Genomic_DNA"/>
</dbReference>
<protein>
    <recommendedName>
        <fullName evidence="3">TrfB transcriptional repressor protein domain-containing protein</fullName>
    </recommendedName>
</protein>
<organism evidence="1 2">
    <name type="scientific">Luteolibacter algae</name>
    <dbReference type="NCBI Taxonomy" id="454151"/>
    <lineage>
        <taxon>Bacteria</taxon>
        <taxon>Pseudomonadati</taxon>
        <taxon>Verrucomicrobiota</taxon>
        <taxon>Verrucomicrobiia</taxon>
        <taxon>Verrucomicrobiales</taxon>
        <taxon>Verrucomicrobiaceae</taxon>
        <taxon>Luteolibacter</taxon>
    </lineage>
</organism>